<evidence type="ECO:0000259" key="1">
    <source>
        <dbReference type="Pfam" id="PF05699"/>
    </source>
</evidence>
<sequence length="182" mass="20540">MKRNMRAMLNHRLPITDITVPDALLDCRFTKLQEIDHYLESIHTTRVDFLANSIKEIVPASELQTQTSCCSTSNARDKDTSSFINKLVEKHAAAFEDDGQEFVGKECLKYLVPCDASDLKDGNVIKYWQDRRAAFPLLYKLEKAILSVPAISTPSEWVFSVAGLTVTFKSEMGGQNYICARQ</sequence>
<dbReference type="OrthoDB" id="7485399at2759"/>
<dbReference type="Proteomes" id="UP000691718">
    <property type="component" value="Unassembled WGS sequence"/>
</dbReference>
<comment type="caution">
    <text evidence="2">The sequence shown here is derived from an EMBL/GenBank/DDBJ whole genome shotgun (WGS) entry which is preliminary data.</text>
</comment>
<dbReference type="Pfam" id="PF05699">
    <property type="entry name" value="Dimer_Tnp_hAT"/>
    <property type="match status" value="1"/>
</dbReference>
<evidence type="ECO:0000313" key="2">
    <source>
        <dbReference type="EMBL" id="CAG5035062.1"/>
    </source>
</evidence>
<protein>
    <submittedName>
        <fullName evidence="2">(apollo) hypothetical protein</fullName>
    </submittedName>
</protein>
<proteinExistence type="predicted"/>
<accession>A0A8S3XVX9</accession>
<reference evidence="2" key="1">
    <citation type="submission" date="2021-04" db="EMBL/GenBank/DDBJ databases">
        <authorList>
            <person name="Tunstrom K."/>
        </authorList>
    </citation>
    <scope>NUCLEOTIDE SEQUENCE</scope>
</reference>
<gene>
    <name evidence="2" type="ORF">PAPOLLO_LOCUS20471</name>
</gene>
<dbReference type="InterPro" id="IPR008906">
    <property type="entry name" value="HATC_C_dom"/>
</dbReference>
<dbReference type="GO" id="GO:0046983">
    <property type="term" value="F:protein dimerization activity"/>
    <property type="evidence" value="ECO:0007669"/>
    <property type="project" value="InterPro"/>
</dbReference>
<organism evidence="2 3">
    <name type="scientific">Parnassius apollo</name>
    <name type="common">Apollo butterfly</name>
    <name type="synonym">Papilio apollo</name>
    <dbReference type="NCBI Taxonomy" id="110799"/>
    <lineage>
        <taxon>Eukaryota</taxon>
        <taxon>Metazoa</taxon>
        <taxon>Ecdysozoa</taxon>
        <taxon>Arthropoda</taxon>
        <taxon>Hexapoda</taxon>
        <taxon>Insecta</taxon>
        <taxon>Pterygota</taxon>
        <taxon>Neoptera</taxon>
        <taxon>Endopterygota</taxon>
        <taxon>Lepidoptera</taxon>
        <taxon>Glossata</taxon>
        <taxon>Ditrysia</taxon>
        <taxon>Papilionoidea</taxon>
        <taxon>Papilionidae</taxon>
        <taxon>Parnassiinae</taxon>
        <taxon>Parnassini</taxon>
        <taxon>Parnassius</taxon>
        <taxon>Parnassius</taxon>
    </lineage>
</organism>
<dbReference type="AlphaFoldDB" id="A0A8S3XVX9"/>
<feature type="domain" description="HAT C-terminal dimerisation" evidence="1">
    <location>
        <begin position="120"/>
        <end position="166"/>
    </location>
</feature>
<evidence type="ECO:0000313" key="3">
    <source>
        <dbReference type="Proteomes" id="UP000691718"/>
    </source>
</evidence>
<name>A0A8S3XVX9_PARAO</name>
<keyword evidence="3" id="KW-1185">Reference proteome</keyword>
<dbReference type="EMBL" id="CAJQZP010001271">
    <property type="protein sequence ID" value="CAG5035062.1"/>
    <property type="molecule type" value="Genomic_DNA"/>
</dbReference>